<evidence type="ECO:0000313" key="4">
    <source>
        <dbReference type="Proteomes" id="UP000680866"/>
    </source>
</evidence>
<keyword evidence="2" id="KW-0812">Transmembrane</keyword>
<dbReference type="EMBL" id="AP023359">
    <property type="protein sequence ID" value="BCJ66426.1"/>
    <property type="molecule type" value="Genomic_DNA"/>
</dbReference>
<keyword evidence="2" id="KW-1133">Transmembrane helix</keyword>
<feature type="transmembrane region" description="Helical" evidence="2">
    <location>
        <begin position="155"/>
        <end position="177"/>
    </location>
</feature>
<name>A0A810MZ42_9ACTN</name>
<feature type="compositionally biased region" description="Low complexity" evidence="1">
    <location>
        <begin position="24"/>
        <end position="33"/>
    </location>
</feature>
<feature type="transmembrane region" description="Helical" evidence="2">
    <location>
        <begin position="215"/>
        <end position="234"/>
    </location>
</feature>
<feature type="transmembrane region" description="Helical" evidence="2">
    <location>
        <begin position="124"/>
        <end position="143"/>
    </location>
</feature>
<gene>
    <name evidence="3" type="ORF">Prubr_34470</name>
</gene>
<evidence type="ECO:0000313" key="3">
    <source>
        <dbReference type="EMBL" id="BCJ66426.1"/>
    </source>
</evidence>
<evidence type="ECO:0000256" key="1">
    <source>
        <dbReference type="SAM" id="MobiDB-lite"/>
    </source>
</evidence>
<sequence length="237" mass="25023">MSVETRPSADQSPTGPERPGTRTGGRPAPGQRPGRSRRTAAGWIGGAVVAALAVIAVNSASQALGQFHWWAGFVLVPGALIAATGGPLVVRGGNRAFAGYVIACVGGLVFAVGALLMFGVMSRGWPLMVVLPCLAVAGTYGWQLEHPLARGLHRVVAMLASTGAAVGITLQLIVLDWVELTGVHWWGGFMMLAAVIVFVNALELVRHRMQYRLQAIALLVGPAVVTFLLGLRFLRDW</sequence>
<protein>
    <submittedName>
        <fullName evidence="3">Uncharacterized protein</fullName>
    </submittedName>
</protein>
<proteinExistence type="predicted"/>
<dbReference type="KEGG" id="pry:Prubr_34470"/>
<feature type="transmembrane region" description="Helical" evidence="2">
    <location>
        <begin position="67"/>
        <end position="90"/>
    </location>
</feature>
<dbReference type="Proteomes" id="UP000680866">
    <property type="component" value="Chromosome"/>
</dbReference>
<feature type="transmembrane region" description="Helical" evidence="2">
    <location>
        <begin position="183"/>
        <end position="203"/>
    </location>
</feature>
<feature type="transmembrane region" description="Helical" evidence="2">
    <location>
        <begin position="97"/>
        <end position="118"/>
    </location>
</feature>
<feature type="region of interest" description="Disordered" evidence="1">
    <location>
        <begin position="1"/>
        <end position="38"/>
    </location>
</feature>
<dbReference type="AlphaFoldDB" id="A0A810MZ42"/>
<feature type="transmembrane region" description="Helical" evidence="2">
    <location>
        <begin position="40"/>
        <end position="61"/>
    </location>
</feature>
<organism evidence="3 4">
    <name type="scientific">Polymorphospora rubra</name>
    <dbReference type="NCBI Taxonomy" id="338584"/>
    <lineage>
        <taxon>Bacteria</taxon>
        <taxon>Bacillati</taxon>
        <taxon>Actinomycetota</taxon>
        <taxon>Actinomycetes</taxon>
        <taxon>Micromonosporales</taxon>
        <taxon>Micromonosporaceae</taxon>
        <taxon>Polymorphospora</taxon>
    </lineage>
</organism>
<reference evidence="3" key="1">
    <citation type="submission" date="2020-08" db="EMBL/GenBank/DDBJ databases">
        <title>Whole genome shotgun sequence of Polymorphospora rubra NBRC 101157.</title>
        <authorList>
            <person name="Komaki H."/>
            <person name="Tamura T."/>
        </authorList>
    </citation>
    <scope>NUCLEOTIDE SEQUENCE</scope>
    <source>
        <strain evidence="3">NBRC 101157</strain>
    </source>
</reference>
<accession>A0A810MZ42</accession>
<keyword evidence="4" id="KW-1185">Reference proteome</keyword>
<evidence type="ECO:0000256" key="2">
    <source>
        <dbReference type="SAM" id="Phobius"/>
    </source>
</evidence>
<keyword evidence="2" id="KW-0472">Membrane</keyword>